<dbReference type="EMBL" id="CP093347">
    <property type="protein sequence ID" value="WOH02035.1"/>
    <property type="molecule type" value="Genomic_DNA"/>
</dbReference>
<proteinExistence type="predicted"/>
<dbReference type="AlphaFoldDB" id="A0A162A524"/>
<evidence type="ECO:0008006" key="4">
    <source>
        <dbReference type="Google" id="ProtNLM"/>
    </source>
</evidence>
<dbReference type="PANTHER" id="PTHR34355">
    <property type="entry name" value="JOSEPHIN-LIKE PROTEIN"/>
    <property type="match status" value="1"/>
</dbReference>
<sequence>MSRRVSFSCDSMAEDPMMFNKYAQNHYNKKRVAIGVWNIEIQSPEKTSSKRFSAEKFLKRVGAKVARALSFVSLKRSSRSKVSSSSLVRSRSYAESALALDSQRAEAVEDCIEFLNSSSCLQKSNSVS</sequence>
<dbReference type="KEGG" id="dcr:108221719"/>
<evidence type="ECO:0000313" key="1">
    <source>
        <dbReference type="EMBL" id="KZM95480.1"/>
    </source>
</evidence>
<dbReference type="OMA" id="GVWNIEI"/>
<protein>
    <recommendedName>
        <fullName evidence="4">Josephin-like protein</fullName>
    </recommendedName>
</protein>
<reference evidence="2" key="2">
    <citation type="submission" date="2022-03" db="EMBL/GenBank/DDBJ databases">
        <title>Draft title - Genomic analysis of global carrot germplasm unveils the trajectory of domestication and the origin of high carotenoid orange carrot.</title>
        <authorList>
            <person name="Iorizzo M."/>
            <person name="Ellison S."/>
            <person name="Senalik D."/>
            <person name="Macko-Podgorni A."/>
            <person name="Grzebelus D."/>
            <person name="Bostan H."/>
            <person name="Rolling W."/>
            <person name="Curaba J."/>
            <person name="Simon P."/>
        </authorList>
    </citation>
    <scope>NUCLEOTIDE SEQUENCE</scope>
    <source>
        <tissue evidence="2">Leaf</tissue>
    </source>
</reference>
<evidence type="ECO:0000313" key="3">
    <source>
        <dbReference type="Proteomes" id="UP000077755"/>
    </source>
</evidence>
<dbReference type="Proteomes" id="UP000077755">
    <property type="component" value="Chromosome 5"/>
</dbReference>
<reference evidence="1" key="1">
    <citation type="journal article" date="2016" name="Nat. Genet.">
        <title>A high-quality carrot genome assembly provides new insights into carotenoid accumulation and asterid genome evolution.</title>
        <authorList>
            <person name="Iorizzo M."/>
            <person name="Ellison S."/>
            <person name="Senalik D."/>
            <person name="Zeng P."/>
            <person name="Satapoomin P."/>
            <person name="Huang J."/>
            <person name="Bowman M."/>
            <person name="Iovene M."/>
            <person name="Sanseverino W."/>
            <person name="Cavagnaro P."/>
            <person name="Yildiz M."/>
            <person name="Macko-Podgorni A."/>
            <person name="Moranska E."/>
            <person name="Grzebelus E."/>
            <person name="Grzebelus D."/>
            <person name="Ashrafi H."/>
            <person name="Zheng Z."/>
            <person name="Cheng S."/>
            <person name="Spooner D."/>
            <person name="Van Deynze A."/>
            <person name="Simon P."/>
        </authorList>
    </citation>
    <scope>NUCLEOTIDE SEQUENCE [LARGE SCALE GENOMIC DNA]</scope>
    <source>
        <tissue evidence="1">Leaf</tissue>
    </source>
</reference>
<dbReference type="PANTHER" id="PTHR34355:SF1">
    <property type="entry name" value="JOSEPHIN-LIKE PROTEIN"/>
    <property type="match status" value="1"/>
</dbReference>
<dbReference type="EMBL" id="LNRQ01000005">
    <property type="protein sequence ID" value="KZM95480.1"/>
    <property type="molecule type" value="Genomic_DNA"/>
</dbReference>
<keyword evidence="3" id="KW-1185">Reference proteome</keyword>
<dbReference type="OrthoDB" id="727341at2759"/>
<organism evidence="1">
    <name type="scientific">Daucus carota subsp. sativus</name>
    <name type="common">Carrot</name>
    <dbReference type="NCBI Taxonomy" id="79200"/>
    <lineage>
        <taxon>Eukaryota</taxon>
        <taxon>Viridiplantae</taxon>
        <taxon>Streptophyta</taxon>
        <taxon>Embryophyta</taxon>
        <taxon>Tracheophyta</taxon>
        <taxon>Spermatophyta</taxon>
        <taxon>Magnoliopsida</taxon>
        <taxon>eudicotyledons</taxon>
        <taxon>Gunneridae</taxon>
        <taxon>Pentapetalae</taxon>
        <taxon>asterids</taxon>
        <taxon>campanulids</taxon>
        <taxon>Apiales</taxon>
        <taxon>Apiaceae</taxon>
        <taxon>Apioideae</taxon>
        <taxon>Scandiceae</taxon>
        <taxon>Daucinae</taxon>
        <taxon>Daucus</taxon>
        <taxon>Daucus sect. Daucus</taxon>
    </lineage>
</organism>
<gene>
    <name evidence="1" type="ORF">DCAR_018722</name>
    <name evidence="2" type="ORF">DCAR_0521423</name>
</gene>
<accession>A0A162A524</accession>
<dbReference type="Gramene" id="KZM95480">
    <property type="protein sequence ID" value="KZM95480"/>
    <property type="gene ID" value="DCAR_018722"/>
</dbReference>
<evidence type="ECO:0000313" key="2">
    <source>
        <dbReference type="EMBL" id="WOH02035.1"/>
    </source>
</evidence>
<name>A0A162A524_DAUCS</name>